<dbReference type="Proteomes" id="UP000602124">
    <property type="component" value="Unassembled WGS sequence"/>
</dbReference>
<dbReference type="EMBL" id="JAEKMH010000001">
    <property type="protein sequence ID" value="MBJ3783657.1"/>
    <property type="molecule type" value="Genomic_DNA"/>
</dbReference>
<gene>
    <name evidence="1" type="ORF">JEQ47_02885</name>
</gene>
<accession>A0A934IWM6</accession>
<proteinExistence type="predicted"/>
<protein>
    <submittedName>
        <fullName evidence="1">Uncharacterized protein</fullName>
    </submittedName>
</protein>
<dbReference type="AlphaFoldDB" id="A0A934IWM6"/>
<reference evidence="1" key="1">
    <citation type="submission" date="2020-12" db="EMBL/GenBank/DDBJ databases">
        <title>Devosia sp. MSA67 isolated from Mo River.</title>
        <authorList>
            <person name="Ma F."/>
            <person name="Zi Z."/>
        </authorList>
    </citation>
    <scope>NUCLEOTIDE SEQUENCE</scope>
    <source>
        <strain evidence="1">MSA67</strain>
    </source>
</reference>
<sequence length="297" mass="33867">MSSIARAWIMFAPDRWGQIDKFHKFWSPTYEFASRDQRALTGVRAHFDKAIRLVRLAERLRPNLRRDIDQLNKNGFTPAEHARELATIIEAAILELYSSIDCTVKVLRAVYGPGTKGFQDSTRKTFQKPHRMQVTFPDELKAQLVGATWYGRLQRLRDDLTHLDTGHVHLDEGSDAVRYSHYGMKEGAAPLTIPNVFAWFFELFEQVNSFLGAIFHHLNATLKDEPVFQMCGMVDGRVLHRYVSPVGNLTFDSGSCGAWIWFERPENPSCPFKDQCGAYSRKAPPQGWETDATALDS</sequence>
<evidence type="ECO:0000313" key="2">
    <source>
        <dbReference type="Proteomes" id="UP000602124"/>
    </source>
</evidence>
<comment type="caution">
    <text evidence="1">The sequence shown here is derived from an EMBL/GenBank/DDBJ whole genome shotgun (WGS) entry which is preliminary data.</text>
</comment>
<keyword evidence="2" id="KW-1185">Reference proteome</keyword>
<organism evidence="1 2">
    <name type="scientific">Devosia sediminis</name>
    <dbReference type="NCBI Taxonomy" id="2798801"/>
    <lineage>
        <taxon>Bacteria</taxon>
        <taxon>Pseudomonadati</taxon>
        <taxon>Pseudomonadota</taxon>
        <taxon>Alphaproteobacteria</taxon>
        <taxon>Hyphomicrobiales</taxon>
        <taxon>Devosiaceae</taxon>
        <taxon>Devosia</taxon>
    </lineage>
</organism>
<dbReference type="RefSeq" id="WP_198874882.1">
    <property type="nucleotide sequence ID" value="NZ_JAEKMH010000001.1"/>
</dbReference>
<evidence type="ECO:0000313" key="1">
    <source>
        <dbReference type="EMBL" id="MBJ3783657.1"/>
    </source>
</evidence>
<name>A0A934IWM6_9HYPH</name>